<dbReference type="GO" id="GO:0016567">
    <property type="term" value="P:protein ubiquitination"/>
    <property type="evidence" value="ECO:0007669"/>
    <property type="project" value="InterPro"/>
</dbReference>
<dbReference type="PROSITE" id="PS51698">
    <property type="entry name" value="U_BOX"/>
    <property type="match status" value="1"/>
</dbReference>
<comment type="caution">
    <text evidence="11">The sequence shown here is derived from an EMBL/GenBank/DDBJ whole genome shotgun (WGS) entry which is preliminary data.</text>
</comment>
<accession>A0A8X7S7V0</accession>
<evidence type="ECO:0000256" key="5">
    <source>
        <dbReference type="ARBA" id="ARBA00022679"/>
    </source>
</evidence>
<dbReference type="AlphaFoldDB" id="A0A8X7S7V0"/>
<evidence type="ECO:0000313" key="11">
    <source>
        <dbReference type="EMBL" id="KAG2301196.1"/>
    </source>
</evidence>
<evidence type="ECO:0000256" key="9">
    <source>
        <dbReference type="SAM" id="MobiDB-lite"/>
    </source>
</evidence>
<keyword evidence="12" id="KW-1185">Reference proteome</keyword>
<evidence type="ECO:0000256" key="6">
    <source>
        <dbReference type="ARBA" id="ARBA00022737"/>
    </source>
</evidence>
<evidence type="ECO:0000313" key="12">
    <source>
        <dbReference type="Proteomes" id="UP000886595"/>
    </source>
</evidence>
<feature type="region of interest" description="Disordered" evidence="9">
    <location>
        <begin position="162"/>
        <end position="189"/>
    </location>
</feature>
<evidence type="ECO:0000256" key="1">
    <source>
        <dbReference type="ARBA" id="ARBA00000900"/>
    </source>
</evidence>
<feature type="repeat" description="ARM" evidence="8">
    <location>
        <begin position="400"/>
        <end position="443"/>
    </location>
</feature>
<dbReference type="FunFam" id="1.25.10.10:FF:000578">
    <property type="entry name" value="RING-type E3 ubiquitin transferase"/>
    <property type="match status" value="1"/>
</dbReference>
<dbReference type="SUPFAM" id="SSF57850">
    <property type="entry name" value="RING/U-box"/>
    <property type="match status" value="1"/>
</dbReference>
<feature type="repeat" description="ARM" evidence="8">
    <location>
        <begin position="359"/>
        <end position="396"/>
    </location>
</feature>
<dbReference type="FunFam" id="3.30.40.10:FF:000565">
    <property type="entry name" value="RING-type E3 ubiquitin transferase"/>
    <property type="match status" value="1"/>
</dbReference>
<name>A0A8X7S7V0_BRACI</name>
<dbReference type="InterPro" id="IPR000225">
    <property type="entry name" value="Armadillo"/>
</dbReference>
<dbReference type="InterPro" id="IPR003613">
    <property type="entry name" value="Ubox_domain"/>
</dbReference>
<dbReference type="PANTHER" id="PTHR23315">
    <property type="entry name" value="U BOX DOMAIN-CONTAINING"/>
    <property type="match status" value="1"/>
</dbReference>
<comment type="catalytic activity">
    <reaction evidence="1">
        <text>S-ubiquitinyl-[E2 ubiquitin-conjugating enzyme]-L-cysteine + [acceptor protein]-L-lysine = [E2 ubiquitin-conjugating enzyme]-L-cysteine + N(6)-ubiquitinyl-[acceptor protein]-L-lysine.</text>
        <dbReference type="EC" id="2.3.2.27"/>
    </reaction>
</comment>
<dbReference type="InterPro" id="IPR011989">
    <property type="entry name" value="ARM-like"/>
</dbReference>
<dbReference type="OrthoDB" id="7537227at2759"/>
<dbReference type="SMART" id="SM00185">
    <property type="entry name" value="ARM"/>
    <property type="match status" value="4"/>
</dbReference>
<keyword evidence="6" id="KW-0677">Repeat</keyword>
<evidence type="ECO:0000256" key="3">
    <source>
        <dbReference type="ARBA" id="ARBA00004906"/>
    </source>
</evidence>
<gene>
    <name evidence="11" type="ORF">Bca52824_029847</name>
</gene>
<dbReference type="EMBL" id="JAAMPC010000007">
    <property type="protein sequence ID" value="KAG2301196.1"/>
    <property type="molecule type" value="Genomic_DNA"/>
</dbReference>
<evidence type="ECO:0000256" key="7">
    <source>
        <dbReference type="ARBA" id="ARBA00022786"/>
    </source>
</evidence>
<dbReference type="Pfam" id="PF04564">
    <property type="entry name" value="U-box"/>
    <property type="match status" value="1"/>
</dbReference>
<protein>
    <recommendedName>
        <fullName evidence="4">RING-type E3 ubiquitin transferase</fullName>
        <ecNumber evidence="4">2.3.2.27</ecNumber>
    </recommendedName>
</protein>
<keyword evidence="7" id="KW-0833">Ubl conjugation pathway</keyword>
<dbReference type="Gene3D" id="1.25.10.10">
    <property type="entry name" value="Leucine-rich Repeat Variant"/>
    <property type="match status" value="1"/>
</dbReference>
<proteinExistence type="predicted"/>
<reference evidence="11 12" key="1">
    <citation type="submission" date="2020-02" db="EMBL/GenBank/DDBJ databases">
        <authorList>
            <person name="Ma Q."/>
            <person name="Huang Y."/>
            <person name="Song X."/>
            <person name="Pei D."/>
        </authorList>
    </citation>
    <scope>NUCLEOTIDE SEQUENCE [LARGE SCALE GENOMIC DNA]</scope>
    <source>
        <strain evidence="11">Sxm20200214</strain>
        <tissue evidence="11">Leaf</tissue>
    </source>
</reference>
<dbReference type="SUPFAM" id="SSF48371">
    <property type="entry name" value="ARM repeat"/>
    <property type="match status" value="1"/>
</dbReference>
<organism evidence="11 12">
    <name type="scientific">Brassica carinata</name>
    <name type="common">Ethiopian mustard</name>
    <name type="synonym">Abyssinian cabbage</name>
    <dbReference type="NCBI Taxonomy" id="52824"/>
    <lineage>
        <taxon>Eukaryota</taxon>
        <taxon>Viridiplantae</taxon>
        <taxon>Streptophyta</taxon>
        <taxon>Embryophyta</taxon>
        <taxon>Tracheophyta</taxon>
        <taxon>Spermatophyta</taxon>
        <taxon>Magnoliopsida</taxon>
        <taxon>eudicotyledons</taxon>
        <taxon>Gunneridae</taxon>
        <taxon>Pentapetalae</taxon>
        <taxon>rosids</taxon>
        <taxon>malvids</taxon>
        <taxon>Brassicales</taxon>
        <taxon>Brassicaceae</taxon>
        <taxon>Brassiceae</taxon>
        <taxon>Brassica</taxon>
    </lineage>
</organism>
<keyword evidence="5" id="KW-0808">Transferase</keyword>
<dbReference type="PROSITE" id="PS50176">
    <property type="entry name" value="ARM_REPEAT"/>
    <property type="match status" value="2"/>
</dbReference>
<evidence type="ECO:0000256" key="2">
    <source>
        <dbReference type="ARBA" id="ARBA00003861"/>
    </source>
</evidence>
<dbReference type="GO" id="GO:0061630">
    <property type="term" value="F:ubiquitin protein ligase activity"/>
    <property type="evidence" value="ECO:0007669"/>
    <property type="project" value="UniProtKB-EC"/>
</dbReference>
<dbReference type="PANTHER" id="PTHR23315:SF289">
    <property type="entry name" value="RING-TYPE E3 UBIQUITIN TRANSFERASE"/>
    <property type="match status" value="1"/>
</dbReference>
<evidence type="ECO:0000259" key="10">
    <source>
        <dbReference type="PROSITE" id="PS51698"/>
    </source>
</evidence>
<feature type="domain" description="U-box" evidence="10">
    <location>
        <begin position="31"/>
        <end position="105"/>
    </location>
</feature>
<dbReference type="Proteomes" id="UP000886595">
    <property type="component" value="Unassembled WGS sequence"/>
</dbReference>
<dbReference type="InterPro" id="IPR013083">
    <property type="entry name" value="Znf_RING/FYVE/PHD"/>
</dbReference>
<dbReference type="Gene3D" id="3.30.40.10">
    <property type="entry name" value="Zinc/RING finger domain, C3HC4 (zinc finger)"/>
    <property type="match status" value="1"/>
</dbReference>
<dbReference type="EC" id="2.3.2.27" evidence="4"/>
<evidence type="ECO:0000256" key="4">
    <source>
        <dbReference type="ARBA" id="ARBA00012483"/>
    </source>
</evidence>
<sequence length="600" mass="64931">MGGNNRQRWFSFHQRSASATATTVPQHKHDETPPEFLCPITGFLMSDPVVVPSGQTFERLSVQICRNLGFVPDLLDGTRPDFSTVIPNLAMRSTIFSWCDRKKIEHPRPPDAAYVENVVRTRMDKDPDPNPGPNPGLESRIKAPEAEILPPVVENVVRARMDKDPDPNPGPVLESPEAEILPPVAENSPSDYDAVMELIRARSKKPMSPTTSPTASSVESVTIGQSPFFPTRAVTMFSSSSSTTSFSSGVYAGFDNSPVRNAVSFSSSDSSSPMSAEEEEIYSKLRSPDIFDHEQGLILLRKMTRTSEDLRLSLCTDRILSSLRQLLVSRYSLVQTNAAASLVNLSLERRNKVKIVRSGFVPLLIDVLKSGTSEAQEHVAGALFSLSLEDENKMVIGVLGAVEPLLHALRSSESERARGDAALALYHLTLIPSNRTRLVRAGAVGTLLSMVRSGESTSRMLLVLCNLAACPDGKGAMLDGNAVGILVGRLREGGGGDDEAARENCVGVLLTLCQGNLRFRGLASEAGAEEVLREVEESGNGRVKEKVGKILQAMRGGGGESQYGENAEAREWNRMIEATGLSRTQFQGGQNGGFACSSQF</sequence>
<evidence type="ECO:0000256" key="8">
    <source>
        <dbReference type="PROSITE-ProRule" id="PRU00259"/>
    </source>
</evidence>
<comment type="function">
    <text evidence="2">Functions as an E3 ubiquitin ligase.</text>
</comment>
<dbReference type="InterPro" id="IPR016024">
    <property type="entry name" value="ARM-type_fold"/>
</dbReference>
<dbReference type="SMART" id="SM00504">
    <property type="entry name" value="Ubox"/>
    <property type="match status" value="1"/>
</dbReference>
<comment type="pathway">
    <text evidence="3">Protein modification; protein ubiquitination.</text>
</comment>